<keyword evidence="1" id="KW-1185">Reference proteome</keyword>
<dbReference type="Proteomes" id="UP000036681">
    <property type="component" value="Unplaced"/>
</dbReference>
<evidence type="ECO:0000313" key="2">
    <source>
        <dbReference type="WBParaSite" id="ALUE_0000431901-mRNA-1"/>
    </source>
</evidence>
<organism evidence="1 2">
    <name type="scientific">Ascaris lumbricoides</name>
    <name type="common">Giant roundworm</name>
    <dbReference type="NCBI Taxonomy" id="6252"/>
    <lineage>
        <taxon>Eukaryota</taxon>
        <taxon>Metazoa</taxon>
        <taxon>Ecdysozoa</taxon>
        <taxon>Nematoda</taxon>
        <taxon>Chromadorea</taxon>
        <taxon>Rhabditida</taxon>
        <taxon>Spirurina</taxon>
        <taxon>Ascaridomorpha</taxon>
        <taxon>Ascaridoidea</taxon>
        <taxon>Ascarididae</taxon>
        <taxon>Ascaris</taxon>
    </lineage>
</organism>
<protein>
    <submittedName>
        <fullName evidence="2">Peptidase A1 domain-containing protein</fullName>
    </submittedName>
</protein>
<reference evidence="2" key="1">
    <citation type="submission" date="2017-02" db="UniProtKB">
        <authorList>
            <consortium name="WormBaseParasite"/>
        </authorList>
    </citation>
    <scope>IDENTIFICATION</scope>
</reference>
<dbReference type="AlphaFoldDB" id="A0A0M3HQF0"/>
<proteinExistence type="predicted"/>
<name>A0A0M3HQF0_ASCLU</name>
<dbReference type="WBParaSite" id="ALUE_0000431901-mRNA-1">
    <property type="protein sequence ID" value="ALUE_0000431901-mRNA-1"/>
    <property type="gene ID" value="ALUE_0000431901"/>
</dbReference>
<accession>A0A0M3HQF0</accession>
<evidence type="ECO:0000313" key="1">
    <source>
        <dbReference type="Proteomes" id="UP000036681"/>
    </source>
</evidence>
<sequence length="71" mass="7653">MVRMLPRFGGAAAKSGVCCGTALLQQEYDPVILMLGESTIWVSESGTVIDCGCDDGTSTGFSSRTRRTQWF</sequence>